<dbReference type="EMBL" id="GL891304">
    <property type="protein sequence ID" value="EGO57755.1"/>
    <property type="molecule type" value="Genomic_DNA"/>
</dbReference>
<dbReference type="RefSeq" id="XP_009850283.1">
    <property type="nucleotide sequence ID" value="XM_009851981.1"/>
</dbReference>
<dbReference type="HOGENOM" id="CLU_2655082_0_0_1"/>
<evidence type="ECO:0000313" key="1">
    <source>
        <dbReference type="EMBL" id="EGO57755.1"/>
    </source>
</evidence>
<dbReference type="AlphaFoldDB" id="F8MM81"/>
<keyword evidence="2" id="KW-1185">Reference proteome</keyword>
<evidence type="ECO:0000313" key="2">
    <source>
        <dbReference type="Proteomes" id="UP000008065"/>
    </source>
</evidence>
<dbReference type="VEuPathDB" id="FungiDB:NEUTE1DRAFT_42054"/>
<proteinExistence type="predicted"/>
<protein>
    <submittedName>
        <fullName evidence="1">Uncharacterized protein</fullName>
    </submittedName>
</protein>
<accession>F8MM81</accession>
<reference evidence="2" key="1">
    <citation type="journal article" date="2011" name="Genetics">
        <title>Massive changes in genome architecture accompany the transition to self-fertility in the filamentous fungus Neurospora tetrasperma.</title>
        <authorList>
            <person name="Ellison C.E."/>
            <person name="Stajich J.E."/>
            <person name="Jacobson D.J."/>
            <person name="Natvig D.O."/>
            <person name="Lapidus A."/>
            <person name="Foster B."/>
            <person name="Aerts A."/>
            <person name="Riley R."/>
            <person name="Lindquist E.A."/>
            <person name="Grigoriev I.V."/>
            <person name="Taylor J.W."/>
        </authorList>
    </citation>
    <scope>NUCLEOTIDE SEQUENCE [LARGE SCALE GENOMIC DNA]</scope>
    <source>
        <strain evidence="2">FGSC 2508 / P0657</strain>
    </source>
</reference>
<name>F8MM81_NEUT8</name>
<sequence length="77" mass="8229">MDIINSQSQKALAVSESATTPSAYNQLKHKYTEYIELNVSTFNPASVDNAITFTFAAFRNASGSSINGSADSACFGR</sequence>
<dbReference type="KEGG" id="nte:NEUTE1DRAFT42054"/>
<gene>
    <name evidence="1" type="ORF">NEUTE1DRAFT_42054</name>
</gene>
<dbReference type="Proteomes" id="UP000008065">
    <property type="component" value="Unassembled WGS sequence"/>
</dbReference>
<organism evidence="1 2">
    <name type="scientific">Neurospora tetrasperma (strain FGSC 2508 / ATCC MYA-4615 / P0657)</name>
    <dbReference type="NCBI Taxonomy" id="510951"/>
    <lineage>
        <taxon>Eukaryota</taxon>
        <taxon>Fungi</taxon>
        <taxon>Dikarya</taxon>
        <taxon>Ascomycota</taxon>
        <taxon>Pezizomycotina</taxon>
        <taxon>Sordariomycetes</taxon>
        <taxon>Sordariomycetidae</taxon>
        <taxon>Sordariales</taxon>
        <taxon>Sordariaceae</taxon>
        <taxon>Neurospora</taxon>
    </lineage>
</organism>
<dbReference type="GeneID" id="20827826"/>